<reference evidence="1" key="1">
    <citation type="submission" date="2023-06" db="EMBL/GenBank/DDBJ databases">
        <authorList>
            <consortium name="Lawrence Berkeley National Laboratory"/>
            <person name="Ahrendt S."/>
            <person name="Sahu N."/>
            <person name="Indic B."/>
            <person name="Wong-Bajracharya J."/>
            <person name="Merenyi Z."/>
            <person name="Ke H.-M."/>
            <person name="Monk M."/>
            <person name="Kocsube S."/>
            <person name="Drula E."/>
            <person name="Lipzen A."/>
            <person name="Balint B."/>
            <person name="Henrissat B."/>
            <person name="Andreopoulos B."/>
            <person name="Martin F.M."/>
            <person name="Harder C.B."/>
            <person name="Rigling D."/>
            <person name="Ford K.L."/>
            <person name="Foster G.D."/>
            <person name="Pangilinan J."/>
            <person name="Papanicolaou A."/>
            <person name="Barry K."/>
            <person name="LaButti K."/>
            <person name="Viragh M."/>
            <person name="Koriabine M."/>
            <person name="Yan M."/>
            <person name="Riley R."/>
            <person name="Champramary S."/>
            <person name="Plett K.L."/>
            <person name="Tsai I.J."/>
            <person name="Slot J."/>
            <person name="Sipos G."/>
            <person name="Plett J."/>
            <person name="Nagy L.G."/>
            <person name="Grigoriev I.V."/>
        </authorList>
    </citation>
    <scope>NUCLEOTIDE SEQUENCE</scope>
    <source>
        <strain evidence="1">HWK02</strain>
    </source>
</reference>
<gene>
    <name evidence="1" type="ORF">EDD18DRAFT_1111178</name>
</gene>
<evidence type="ECO:0000313" key="1">
    <source>
        <dbReference type="EMBL" id="KAK0486644.1"/>
    </source>
</evidence>
<dbReference type="Proteomes" id="UP001175228">
    <property type="component" value="Unassembled WGS sequence"/>
</dbReference>
<name>A0AA39UKH7_9AGAR</name>
<dbReference type="EMBL" id="JAUEPU010000047">
    <property type="protein sequence ID" value="KAK0486644.1"/>
    <property type="molecule type" value="Genomic_DNA"/>
</dbReference>
<proteinExistence type="predicted"/>
<comment type="caution">
    <text evidence="1">The sequence shown here is derived from an EMBL/GenBank/DDBJ whole genome shotgun (WGS) entry which is preliminary data.</text>
</comment>
<dbReference type="AlphaFoldDB" id="A0AA39UKH7"/>
<organism evidence="1 2">
    <name type="scientific">Armillaria luteobubalina</name>
    <dbReference type="NCBI Taxonomy" id="153913"/>
    <lineage>
        <taxon>Eukaryota</taxon>
        <taxon>Fungi</taxon>
        <taxon>Dikarya</taxon>
        <taxon>Basidiomycota</taxon>
        <taxon>Agaricomycotina</taxon>
        <taxon>Agaricomycetes</taxon>
        <taxon>Agaricomycetidae</taxon>
        <taxon>Agaricales</taxon>
        <taxon>Marasmiineae</taxon>
        <taxon>Physalacriaceae</taxon>
        <taxon>Armillaria</taxon>
    </lineage>
</organism>
<sequence>MFSIEQQASEEAEEQCLMWGEWSVMWGTDRKVMSDSDDTPQFSDEIVTSLKSIVQDFCDVKRTESQTLTLLYGTAGEAAVKLELRPEHLLSPLECRYNSC</sequence>
<evidence type="ECO:0000313" key="2">
    <source>
        <dbReference type="Proteomes" id="UP001175228"/>
    </source>
</evidence>
<accession>A0AA39UKH7</accession>
<protein>
    <submittedName>
        <fullName evidence="1">Uncharacterized protein</fullName>
    </submittedName>
</protein>
<keyword evidence="2" id="KW-1185">Reference proteome</keyword>